<reference evidence="4" key="1">
    <citation type="journal article" date="2022" name="Int. J. Syst. Evol. Microbiol.">
        <title>Granulimonas faecalis gen. nov., sp. nov., and Leptogranulimonas caecicola gen. nov., sp. nov., novel lactate-producing Atopobiaceae bacteria isolated from mouse intestines, and an emended description of the family Atopobiaceae.</title>
        <authorList>
            <person name="Morinaga K."/>
            <person name="Kusada H."/>
            <person name="Sakamoto S."/>
            <person name="Murakami T."/>
            <person name="Toyoda A."/>
            <person name="Mori H."/>
            <person name="Meng X.Y."/>
            <person name="Takashino M."/>
            <person name="Murotomi K."/>
            <person name="Tamaki H."/>
        </authorList>
    </citation>
    <scope>NUCLEOTIDE SEQUENCE</scope>
    <source>
        <strain evidence="4">OPF53</strain>
    </source>
</reference>
<evidence type="ECO:0000313" key="5">
    <source>
        <dbReference type="Proteomes" id="UP001055025"/>
    </source>
</evidence>
<dbReference type="Gene3D" id="3.30.70.240">
    <property type="match status" value="1"/>
</dbReference>
<accession>A0AAV5B0R6</accession>
<dbReference type="Gene3D" id="3.30.230.30">
    <property type="entry name" value="Impact, N-terminal domain"/>
    <property type="match status" value="1"/>
</dbReference>
<dbReference type="RefSeq" id="WP_251164262.1">
    <property type="nucleotide sequence ID" value="NZ_BQKC01000001.1"/>
</dbReference>
<evidence type="ECO:0000256" key="1">
    <source>
        <dbReference type="ARBA" id="ARBA00007665"/>
    </source>
</evidence>
<dbReference type="GO" id="GO:0005737">
    <property type="term" value="C:cytoplasm"/>
    <property type="evidence" value="ECO:0007669"/>
    <property type="project" value="TreeGrafter"/>
</dbReference>
<comment type="caution">
    <text evidence="4">The sequence shown here is derived from an EMBL/GenBank/DDBJ whole genome shotgun (WGS) entry which is preliminary data.</text>
</comment>
<proteinExistence type="inferred from homology"/>
<evidence type="ECO:0000259" key="2">
    <source>
        <dbReference type="Pfam" id="PF01205"/>
    </source>
</evidence>
<protein>
    <submittedName>
        <fullName evidence="4">YigZ family protein</fullName>
    </submittedName>
</protein>
<comment type="similarity">
    <text evidence="1">Belongs to the IMPACT family.</text>
</comment>
<name>A0AAV5B0R6_9ACTN</name>
<dbReference type="InterPro" id="IPR001498">
    <property type="entry name" value="Impact_N"/>
</dbReference>
<dbReference type="GO" id="GO:0006446">
    <property type="term" value="P:regulation of translational initiation"/>
    <property type="evidence" value="ECO:0007669"/>
    <property type="project" value="TreeGrafter"/>
</dbReference>
<dbReference type="PANTHER" id="PTHR16301:SF20">
    <property type="entry name" value="IMPACT FAMILY MEMBER YIGZ"/>
    <property type="match status" value="1"/>
</dbReference>
<dbReference type="AlphaFoldDB" id="A0AAV5B0R6"/>
<dbReference type="SUPFAM" id="SSF54211">
    <property type="entry name" value="Ribosomal protein S5 domain 2-like"/>
    <property type="match status" value="1"/>
</dbReference>
<dbReference type="Proteomes" id="UP001055025">
    <property type="component" value="Unassembled WGS sequence"/>
</dbReference>
<dbReference type="SUPFAM" id="SSF54980">
    <property type="entry name" value="EF-G C-terminal domain-like"/>
    <property type="match status" value="1"/>
</dbReference>
<dbReference type="InterPro" id="IPR020568">
    <property type="entry name" value="Ribosomal_Su5_D2-typ_SF"/>
</dbReference>
<dbReference type="InterPro" id="IPR036956">
    <property type="entry name" value="Impact_N_sf"/>
</dbReference>
<dbReference type="Pfam" id="PF09186">
    <property type="entry name" value="DUF1949"/>
    <property type="match status" value="1"/>
</dbReference>
<dbReference type="PANTHER" id="PTHR16301">
    <property type="entry name" value="IMPACT-RELATED"/>
    <property type="match status" value="1"/>
</dbReference>
<keyword evidence="5" id="KW-1185">Reference proteome</keyword>
<feature type="domain" description="Impact N-terminal" evidence="2">
    <location>
        <begin position="20"/>
        <end position="122"/>
    </location>
</feature>
<dbReference type="InterPro" id="IPR015269">
    <property type="entry name" value="UPF0029_Impact_C"/>
</dbReference>
<evidence type="ECO:0000313" key="4">
    <source>
        <dbReference type="EMBL" id="GJM55177.1"/>
    </source>
</evidence>
<gene>
    <name evidence="4" type="ORF">ATOP_08320</name>
</gene>
<dbReference type="Pfam" id="PF01205">
    <property type="entry name" value="Impact_N"/>
    <property type="match status" value="1"/>
</dbReference>
<evidence type="ECO:0000259" key="3">
    <source>
        <dbReference type="Pfam" id="PF09186"/>
    </source>
</evidence>
<dbReference type="InterPro" id="IPR023582">
    <property type="entry name" value="Impact"/>
</dbReference>
<organism evidence="4 5">
    <name type="scientific">Granulimonas faecalis</name>
    <dbReference type="NCBI Taxonomy" id="2894155"/>
    <lineage>
        <taxon>Bacteria</taxon>
        <taxon>Bacillati</taxon>
        <taxon>Actinomycetota</taxon>
        <taxon>Coriobacteriia</taxon>
        <taxon>Coriobacteriales</taxon>
        <taxon>Kribbibacteriaceae</taxon>
        <taxon>Granulimonas</taxon>
    </lineage>
</organism>
<dbReference type="InterPro" id="IPR035647">
    <property type="entry name" value="EFG_III/V"/>
</dbReference>
<dbReference type="EMBL" id="BQKC01000001">
    <property type="protein sequence ID" value="GJM55177.1"/>
    <property type="molecule type" value="Genomic_DNA"/>
</dbReference>
<feature type="domain" description="UPF0029" evidence="3">
    <location>
        <begin position="145"/>
        <end position="198"/>
    </location>
</feature>
<sequence length="211" mass="22962">MKTYLTLKPETEAVFELVDRKSRFIAALRHVETEAEAEGFVDEVRALHHDARHHVPAWVLASGKERASDDGEPQRTSGLPSLDALRGAGLADVCAVTTRYFGGTLLGPGGLVRAYGGAVAGAVEEARSQGIVVEMRPVTRVACCIPYAWYDQVRRMARDAGGKVVGQIFTDEVQLTCDFRAGEEEAFRAKVTELASGRDLCVVHGPRFAEF</sequence>